<dbReference type="Gene3D" id="3.30.2090.10">
    <property type="entry name" value="Multidrug efflux transporter AcrB TolC docking domain, DN and DC subdomains"/>
    <property type="match status" value="2"/>
</dbReference>
<dbReference type="OrthoDB" id="9757876at2"/>
<evidence type="ECO:0000259" key="2">
    <source>
        <dbReference type="PROSITE" id="PS50156"/>
    </source>
</evidence>
<dbReference type="InterPro" id="IPR001036">
    <property type="entry name" value="Acrflvin-R"/>
</dbReference>
<organism evidence="3 4">
    <name type="scientific">Thermoflavimicrobium daqui</name>
    <dbReference type="NCBI Taxonomy" id="2137476"/>
    <lineage>
        <taxon>Bacteria</taxon>
        <taxon>Bacillati</taxon>
        <taxon>Bacillota</taxon>
        <taxon>Bacilli</taxon>
        <taxon>Bacillales</taxon>
        <taxon>Thermoactinomycetaceae</taxon>
        <taxon>Thermoflavimicrobium</taxon>
    </lineage>
</organism>
<protein>
    <submittedName>
        <fullName evidence="3">Acriflavin resistance protein</fullName>
    </submittedName>
</protein>
<feature type="transmembrane region" description="Helical" evidence="1">
    <location>
        <begin position="12"/>
        <end position="30"/>
    </location>
</feature>
<dbReference type="PROSITE" id="PS50156">
    <property type="entry name" value="SSD"/>
    <property type="match status" value="1"/>
</dbReference>
<feature type="transmembrane region" description="Helical" evidence="1">
    <location>
        <begin position="958"/>
        <end position="983"/>
    </location>
</feature>
<sequence>MSRLTQFSLKNGVAILFMMILVVTGGIYSIQTMKMEMFPYANVPYLSVYVSYPGATPDQSLEYVGKPLEQALSGQKGLKNIYLTAKPDLVEAILEFDDHYDIEEMEKEVNQTLSTISLPSHAQKLQVQRIDPTQGEVFSFGLISYQKSQKDLRKYLDQHVKPILMAIEGVGHIETKGGDNQNLVIRIDPAKARSNSLSYDQIKQTLQSNHLKISAGQTNLDQKRLPVVVGGEINSIEQLQNFPLRSNIKLSDVAMVNDEESEISSTHLNGKEAVIVEIYSQPGANAVEIIKQVKQKLERLHLPNSTEMVFIHDRSKAIQKSVDQMWREALLGAVFAVIITFLFLRNGWTTLVAALSIPLSILASIIVLKYMDYSLNIMTLAGMAVATGRVVDDSIVVIENTYRRFAISRRRNRQMILQATGEVGHAITSSTLTTIVAFVVLLFVPGVIGRLFQPFAVAVIVSLFFSLIVAITVVPLMAHFFLCRSLPHDQKRKTLQGIYRKVLLWSFKNQGKLAVITMLLLIGSCCLWPFIPVHFLPADKTESYQLQVSFPDGENKERISESVERLDQFLLSHHDVKQFQSHVQNEELRAQIELKEEITKQGTAKFADDLKRFADRLGNGYIATVSPLSITTSGSGLYVIATASNETSLKQAGNRMVAEIQKVSRISNVKSNWSEKKPQISIDVNMNKANQYGVTTDMVVAGVRRMIGGETLTTGTSTMKIEDHEVKIGLEVQDWKQLEELESQMIPNIDGSPVQLSNVAKIEEVLAPAAIHRLNQQKYLSITGQFTTNNTMAVQQEVEKRLAKLKMPSDVTYYFEGEAKEIQKGFKSLAIAIGVSILLVYVVMFFSFGEALAPFAILFSLPFIVVGGFIGIFLTGEALGVPALVGFLMLIGIVVTNAIVLLDRVIQNRNKGMATKQALIEAGAVRLRPILMTAIATIGALLPLAFSMESGLISRSLAVVVIFGLISSTLLTLVIVPLVYLALDKIANRTLQYKDKEVASTPVQQINSSVVNSSVGSR</sequence>
<dbReference type="SUPFAM" id="SSF82714">
    <property type="entry name" value="Multidrug efflux transporter AcrB TolC docking domain, DN and DC subdomains"/>
    <property type="match status" value="2"/>
</dbReference>
<feature type="transmembrane region" description="Helical" evidence="1">
    <location>
        <begin position="855"/>
        <end position="875"/>
    </location>
</feature>
<dbReference type="PANTHER" id="PTHR32063">
    <property type="match status" value="1"/>
</dbReference>
<keyword evidence="1" id="KW-0472">Membrane</keyword>
<keyword evidence="1" id="KW-1133">Transmembrane helix</keyword>
<dbReference type="EMBL" id="QJKK01000001">
    <property type="protein sequence ID" value="RAL26923.1"/>
    <property type="molecule type" value="Genomic_DNA"/>
</dbReference>
<feature type="domain" description="SSD" evidence="2">
    <location>
        <begin position="391"/>
        <end position="480"/>
    </location>
</feature>
<reference evidence="3 4" key="2">
    <citation type="submission" date="2018-06" db="EMBL/GenBank/DDBJ databases">
        <authorList>
            <person name="Zhirakovskaya E."/>
        </authorList>
    </citation>
    <scope>NUCLEOTIDE SEQUENCE [LARGE SCALE GENOMIC DNA]</scope>
    <source>
        <strain evidence="3 4">FBKL4.011</strain>
    </source>
</reference>
<gene>
    <name evidence="3" type="ORF">DL897_02420</name>
</gene>
<dbReference type="SUPFAM" id="SSF82693">
    <property type="entry name" value="Multidrug efflux transporter AcrB pore domain, PN1, PN2, PC1 and PC2 subdomains"/>
    <property type="match status" value="2"/>
</dbReference>
<name>A0A364K9F3_9BACL</name>
<feature type="transmembrane region" description="Helical" evidence="1">
    <location>
        <begin position="419"/>
        <end position="443"/>
    </location>
</feature>
<dbReference type="InterPro" id="IPR027463">
    <property type="entry name" value="AcrB_DN_DC_subdom"/>
</dbReference>
<feature type="transmembrane region" description="Helical" evidence="1">
    <location>
        <begin position="881"/>
        <end position="906"/>
    </location>
</feature>
<keyword evidence="1" id="KW-0812">Transmembrane</keyword>
<feature type="transmembrane region" description="Helical" evidence="1">
    <location>
        <begin position="350"/>
        <end position="368"/>
    </location>
</feature>
<dbReference type="AlphaFoldDB" id="A0A364K9F3"/>
<accession>A0A364K9F3</accession>
<dbReference type="Gene3D" id="3.30.70.1440">
    <property type="entry name" value="Multidrug efflux transporter AcrB pore domain"/>
    <property type="match status" value="1"/>
</dbReference>
<dbReference type="Proteomes" id="UP000251213">
    <property type="component" value="Unassembled WGS sequence"/>
</dbReference>
<evidence type="ECO:0000256" key="1">
    <source>
        <dbReference type="SAM" id="Phobius"/>
    </source>
</evidence>
<dbReference type="InterPro" id="IPR000731">
    <property type="entry name" value="SSD"/>
</dbReference>
<comment type="caution">
    <text evidence="3">The sequence shown here is derived from an EMBL/GenBank/DDBJ whole genome shotgun (WGS) entry which is preliminary data.</text>
</comment>
<feature type="transmembrane region" description="Helical" evidence="1">
    <location>
        <begin position="927"/>
        <end position="946"/>
    </location>
</feature>
<reference evidence="3 4" key="1">
    <citation type="submission" date="2018-06" db="EMBL/GenBank/DDBJ databases">
        <title>Thermoflavimicrobium daqus sp. nov., a thermophilic microbe isolated from Moutai-flavour Daqu.</title>
        <authorList>
            <person name="Wang X."/>
            <person name="Zhou H."/>
        </authorList>
    </citation>
    <scope>NUCLEOTIDE SEQUENCE [LARGE SCALE GENOMIC DNA]</scope>
    <source>
        <strain evidence="3 4">FBKL4.011</strain>
    </source>
</reference>
<feature type="transmembrane region" description="Helical" evidence="1">
    <location>
        <begin position="829"/>
        <end position="848"/>
    </location>
</feature>
<feature type="transmembrane region" description="Helical" evidence="1">
    <location>
        <begin position="513"/>
        <end position="531"/>
    </location>
</feature>
<dbReference type="SUPFAM" id="SSF82866">
    <property type="entry name" value="Multidrug efflux transporter AcrB transmembrane domain"/>
    <property type="match status" value="2"/>
</dbReference>
<dbReference type="PRINTS" id="PR00702">
    <property type="entry name" value="ACRIFLAVINRP"/>
</dbReference>
<dbReference type="GO" id="GO:0005886">
    <property type="term" value="C:plasma membrane"/>
    <property type="evidence" value="ECO:0007669"/>
    <property type="project" value="TreeGrafter"/>
</dbReference>
<keyword evidence="4" id="KW-1185">Reference proteome</keyword>
<evidence type="ECO:0000313" key="4">
    <source>
        <dbReference type="Proteomes" id="UP000251213"/>
    </source>
</evidence>
<dbReference type="PANTHER" id="PTHR32063:SF0">
    <property type="entry name" value="SWARMING MOTILITY PROTEIN SWRC"/>
    <property type="match status" value="1"/>
</dbReference>
<evidence type="ECO:0000313" key="3">
    <source>
        <dbReference type="EMBL" id="RAL26923.1"/>
    </source>
</evidence>
<feature type="transmembrane region" description="Helical" evidence="1">
    <location>
        <begin position="455"/>
        <end position="483"/>
    </location>
</feature>
<proteinExistence type="predicted"/>
<dbReference type="Gene3D" id="3.30.70.1320">
    <property type="entry name" value="Multidrug efflux transporter AcrB pore domain like"/>
    <property type="match status" value="1"/>
</dbReference>
<dbReference type="Gene3D" id="1.20.1640.10">
    <property type="entry name" value="Multidrug efflux transporter AcrB transmembrane domain"/>
    <property type="match status" value="2"/>
</dbReference>
<dbReference type="Gene3D" id="3.30.70.1430">
    <property type="entry name" value="Multidrug efflux transporter AcrB pore domain"/>
    <property type="match status" value="2"/>
</dbReference>
<dbReference type="Pfam" id="PF00873">
    <property type="entry name" value="ACR_tran"/>
    <property type="match status" value="1"/>
</dbReference>
<dbReference type="GO" id="GO:0042910">
    <property type="term" value="F:xenobiotic transmembrane transporter activity"/>
    <property type="evidence" value="ECO:0007669"/>
    <property type="project" value="TreeGrafter"/>
</dbReference>
<dbReference type="RefSeq" id="WP_113657527.1">
    <property type="nucleotide sequence ID" value="NZ_KZ845663.1"/>
</dbReference>